<sequence>MSAYHESYVNNPLIKALVYGTLDEFKQVLDQRFKRVTKEQVDQETSGAGEDVKAEQPTDDASANQTGPIPVTIEELIEPNTKITPLCQLSHKSHEESLEIAKLLIEDYRLCNPNHVDLIGQTCMFYAARDGRTELCSYFAKNGCNPNHKDKLGQTCMFYAARDGHANVLDILISHGADVNITDTNNQTCLFYAARDGRVDAVKLLLEKKVNASWKDHQRRTALTFAKAKGHAEIIALLKKGGSSIERSGSGLSTASKRSISEVDIPIEATGPTSGVPLVLSTEVPQKPKRYRLQYRPFADDEKLWLDAPLVKVQEFELRFPDLAKWDKEAPFPPATTLKNPMLKQWYSLAQSLLATLLKQEGGYVFDKPVDPKKQNCPDYYDIIKNPMSFSCIRGKLRKYLYVEPQQFIDDVLLIFDNCYKYNKPDTWIASIGHALENFFKQQLIVLGFNDFCTREQEIKRLLQEAQDFVASHSNVAPKPVETEPTVPDALPKEQEAPVEIKQDANDEETKAANHPEDSNAIGDVDTIDSTDKSV</sequence>
<dbReference type="PANTHER" id="PTHR24198:SF165">
    <property type="entry name" value="ANKYRIN REPEAT-CONTAINING PROTEIN-RELATED"/>
    <property type="match status" value="1"/>
</dbReference>
<evidence type="ECO:0000256" key="4">
    <source>
        <dbReference type="PROSITE-ProRule" id="PRU00023"/>
    </source>
</evidence>
<keyword evidence="1" id="KW-0677">Repeat</keyword>
<reference evidence="8 9" key="1">
    <citation type="journal article" date="2012" name="BMC Genomics">
        <title>Comparative genomic analysis and phylogenetic position of Theileria equi.</title>
        <authorList>
            <person name="Kappmeyer L.S."/>
            <person name="Thiagarajan M."/>
            <person name="Herndon D.R."/>
            <person name="Ramsay J.D."/>
            <person name="Caler E."/>
            <person name="Djikeng A."/>
            <person name="Gillespie J.J."/>
            <person name="Lau A.O."/>
            <person name="Roalson E.H."/>
            <person name="Silva J.C."/>
            <person name="Silva M.G."/>
            <person name="Suarez C.E."/>
            <person name="Ueti M.W."/>
            <person name="Nene V.M."/>
            <person name="Mealey R.H."/>
            <person name="Knowles D.P."/>
            <person name="Brayton K.A."/>
        </authorList>
    </citation>
    <scope>NUCLEOTIDE SEQUENCE [LARGE SCALE GENOMIC DNA]</scope>
    <source>
        <strain evidence="8 9">WA</strain>
    </source>
</reference>
<keyword evidence="3 5" id="KW-0103">Bromodomain</keyword>
<dbReference type="CDD" id="cd04369">
    <property type="entry name" value="Bromodomain"/>
    <property type="match status" value="1"/>
</dbReference>
<evidence type="ECO:0000256" key="1">
    <source>
        <dbReference type="ARBA" id="ARBA00022737"/>
    </source>
</evidence>
<dbReference type="Gene3D" id="1.25.40.20">
    <property type="entry name" value="Ankyrin repeat-containing domain"/>
    <property type="match status" value="1"/>
</dbReference>
<dbReference type="VEuPathDB" id="PiroplasmaDB:BEWA_038850"/>
<dbReference type="eggNOG" id="KOG0504">
    <property type="taxonomic scope" value="Eukaryota"/>
</dbReference>
<feature type="compositionally biased region" description="Basic and acidic residues" evidence="6">
    <location>
        <begin position="491"/>
        <end position="518"/>
    </location>
</feature>
<comment type="caution">
    <text evidence="8">The sequence shown here is derived from an EMBL/GenBank/DDBJ whole genome shotgun (WGS) entry which is preliminary data.</text>
</comment>
<dbReference type="PRINTS" id="PR01415">
    <property type="entry name" value="ANKYRIN"/>
</dbReference>
<dbReference type="SUPFAM" id="SSF47370">
    <property type="entry name" value="Bromodomain"/>
    <property type="match status" value="1"/>
</dbReference>
<evidence type="ECO:0000256" key="6">
    <source>
        <dbReference type="SAM" id="MobiDB-lite"/>
    </source>
</evidence>
<feature type="repeat" description="ANK" evidence="4">
    <location>
        <begin position="185"/>
        <end position="217"/>
    </location>
</feature>
<dbReference type="eggNOG" id="KOG1474">
    <property type="taxonomic scope" value="Eukaryota"/>
</dbReference>
<feature type="repeat" description="ANK" evidence="4">
    <location>
        <begin position="152"/>
        <end position="184"/>
    </location>
</feature>
<dbReference type="PROSITE" id="PS50088">
    <property type="entry name" value="ANK_REPEAT"/>
    <property type="match status" value="2"/>
</dbReference>
<dbReference type="PROSITE" id="PS00633">
    <property type="entry name" value="BROMODOMAIN_1"/>
    <property type="match status" value="1"/>
</dbReference>
<dbReference type="InterPro" id="IPR002110">
    <property type="entry name" value="Ankyrin_rpt"/>
</dbReference>
<proteinExistence type="predicted"/>
<name>L1LEJ6_THEEQ</name>
<dbReference type="InterPro" id="IPR036427">
    <property type="entry name" value="Bromodomain-like_sf"/>
</dbReference>
<evidence type="ECO:0000313" key="8">
    <source>
        <dbReference type="EMBL" id="EKX73847.1"/>
    </source>
</evidence>
<keyword evidence="9" id="KW-1185">Reference proteome</keyword>
<dbReference type="RefSeq" id="XP_004833299.1">
    <property type="nucleotide sequence ID" value="XM_004833242.1"/>
</dbReference>
<dbReference type="GeneID" id="15803211"/>
<dbReference type="SMART" id="SM00297">
    <property type="entry name" value="BROMO"/>
    <property type="match status" value="1"/>
</dbReference>
<dbReference type="Pfam" id="PF13637">
    <property type="entry name" value="Ank_4"/>
    <property type="match status" value="1"/>
</dbReference>
<dbReference type="PRINTS" id="PR00503">
    <property type="entry name" value="BROMODOMAIN"/>
</dbReference>
<evidence type="ECO:0000256" key="3">
    <source>
        <dbReference type="ARBA" id="ARBA00023117"/>
    </source>
</evidence>
<dbReference type="InterPro" id="IPR036770">
    <property type="entry name" value="Ankyrin_rpt-contain_sf"/>
</dbReference>
<dbReference type="Pfam" id="PF00439">
    <property type="entry name" value="Bromodomain"/>
    <property type="match status" value="1"/>
</dbReference>
<feature type="domain" description="Bromo" evidence="7">
    <location>
        <begin position="358"/>
        <end position="430"/>
    </location>
</feature>
<dbReference type="AlphaFoldDB" id="L1LEJ6"/>
<evidence type="ECO:0000256" key="5">
    <source>
        <dbReference type="PROSITE-ProRule" id="PRU00035"/>
    </source>
</evidence>
<gene>
    <name evidence="8" type="ORF">BEWA_038850</name>
</gene>
<dbReference type="InterPro" id="IPR018359">
    <property type="entry name" value="Bromodomain_CS"/>
</dbReference>
<dbReference type="SUPFAM" id="SSF48403">
    <property type="entry name" value="Ankyrin repeat"/>
    <property type="match status" value="1"/>
</dbReference>
<dbReference type="EMBL" id="ACOU01000002">
    <property type="protein sequence ID" value="EKX73847.1"/>
    <property type="molecule type" value="Genomic_DNA"/>
</dbReference>
<dbReference type="SMART" id="SM00248">
    <property type="entry name" value="ANK"/>
    <property type="match status" value="5"/>
</dbReference>
<dbReference type="PANTHER" id="PTHR24198">
    <property type="entry name" value="ANKYRIN REPEAT AND PROTEIN KINASE DOMAIN-CONTAINING PROTEIN"/>
    <property type="match status" value="1"/>
</dbReference>
<protein>
    <recommendedName>
        <fullName evidence="7">Bromo domain-containing protein</fullName>
    </recommendedName>
</protein>
<evidence type="ECO:0000313" key="9">
    <source>
        <dbReference type="Proteomes" id="UP000031512"/>
    </source>
</evidence>
<dbReference type="Gene3D" id="1.20.920.10">
    <property type="entry name" value="Bromodomain-like"/>
    <property type="match status" value="1"/>
</dbReference>
<dbReference type="KEGG" id="beq:BEWA_038850"/>
<dbReference type="PROSITE" id="PS50014">
    <property type="entry name" value="BROMODOMAIN_2"/>
    <property type="match status" value="1"/>
</dbReference>
<evidence type="ECO:0000259" key="7">
    <source>
        <dbReference type="PROSITE" id="PS50014"/>
    </source>
</evidence>
<evidence type="ECO:0000256" key="2">
    <source>
        <dbReference type="ARBA" id="ARBA00023043"/>
    </source>
</evidence>
<organism evidence="8 9">
    <name type="scientific">Theileria equi strain WA</name>
    <dbReference type="NCBI Taxonomy" id="1537102"/>
    <lineage>
        <taxon>Eukaryota</taxon>
        <taxon>Sar</taxon>
        <taxon>Alveolata</taxon>
        <taxon>Apicomplexa</taxon>
        <taxon>Aconoidasida</taxon>
        <taxon>Piroplasmida</taxon>
        <taxon>Theileriidae</taxon>
        <taxon>Theileria</taxon>
    </lineage>
</organism>
<dbReference type="Proteomes" id="UP000031512">
    <property type="component" value="Unassembled WGS sequence"/>
</dbReference>
<accession>L1LEJ6</accession>
<feature type="region of interest" description="Disordered" evidence="6">
    <location>
        <begin position="39"/>
        <end position="67"/>
    </location>
</feature>
<dbReference type="InterPro" id="IPR001487">
    <property type="entry name" value="Bromodomain"/>
</dbReference>
<feature type="region of interest" description="Disordered" evidence="6">
    <location>
        <begin position="474"/>
        <end position="535"/>
    </location>
</feature>
<dbReference type="Pfam" id="PF12796">
    <property type="entry name" value="Ank_2"/>
    <property type="match status" value="1"/>
</dbReference>
<dbReference type="OrthoDB" id="448960at2759"/>
<dbReference type="PROSITE" id="PS50297">
    <property type="entry name" value="ANK_REP_REGION"/>
    <property type="match status" value="1"/>
</dbReference>
<keyword evidence="2 4" id="KW-0040">ANK repeat</keyword>